<proteinExistence type="predicted"/>
<dbReference type="GO" id="GO:0016787">
    <property type="term" value="F:hydrolase activity"/>
    <property type="evidence" value="ECO:0007669"/>
    <property type="project" value="UniProtKB-KW"/>
</dbReference>
<dbReference type="SUPFAM" id="SSF52499">
    <property type="entry name" value="Isochorismatase-like hydrolases"/>
    <property type="match status" value="1"/>
</dbReference>
<evidence type="ECO:0000313" key="2">
    <source>
        <dbReference type="EMBL" id="TFW72292.1"/>
    </source>
</evidence>
<reference evidence="2 3" key="1">
    <citation type="submission" date="2018-02" db="EMBL/GenBank/DDBJ databases">
        <title>A novel lanthanide dependent methylotroph, Methylotenera sp. La3113.</title>
        <authorList>
            <person name="Lv H."/>
            <person name="Tani A."/>
        </authorList>
    </citation>
    <scope>NUCLEOTIDE SEQUENCE [LARGE SCALE GENOMIC DNA]</scope>
    <source>
        <strain evidence="2 3">La3113</strain>
    </source>
</reference>
<dbReference type="Gene3D" id="3.40.50.850">
    <property type="entry name" value="Isochorismatase-like"/>
    <property type="match status" value="1"/>
</dbReference>
<gene>
    <name evidence="2" type="ORF">C3Y98_04090</name>
</gene>
<dbReference type="InterPro" id="IPR000868">
    <property type="entry name" value="Isochorismatase-like_dom"/>
</dbReference>
<sequence>MNIQHKADVTLSQLVVVDVQTKLAAVMATDDMQAVLKNCGILLQAANMLNVAAIITEQYPQGLGHTVPELSAVSPHIHPVEKVSFSCLAEPKFSRQLTRDHAQVALAGMEAHICVLQTALDLIAIGKQVFVVEDAIISRNPANKANAIARMRSAGCIITNTESLVFEWLGVAQGDAFKAISKLIR</sequence>
<dbReference type="Pfam" id="PF00857">
    <property type="entry name" value="Isochorismatase"/>
    <property type="match status" value="1"/>
</dbReference>
<keyword evidence="3" id="KW-1185">Reference proteome</keyword>
<name>A0A4Y9VT04_9PROT</name>
<dbReference type="EMBL" id="PQVH01000006">
    <property type="protein sequence ID" value="TFW72292.1"/>
    <property type="molecule type" value="Genomic_DNA"/>
</dbReference>
<dbReference type="AlphaFoldDB" id="A0A4Y9VT04"/>
<dbReference type="OrthoDB" id="9796958at2"/>
<feature type="domain" description="Isochorismatase-like" evidence="1">
    <location>
        <begin position="13"/>
        <end position="162"/>
    </location>
</feature>
<dbReference type="PANTHER" id="PTHR14119">
    <property type="entry name" value="HYDROLASE"/>
    <property type="match status" value="1"/>
</dbReference>
<accession>A0A4Y9VT04</accession>
<evidence type="ECO:0000259" key="1">
    <source>
        <dbReference type="Pfam" id="PF00857"/>
    </source>
</evidence>
<dbReference type="PANTHER" id="PTHR14119:SF3">
    <property type="entry name" value="ISOCHORISMATASE DOMAIN-CONTAINING PROTEIN 2"/>
    <property type="match status" value="1"/>
</dbReference>
<dbReference type="InterPro" id="IPR050993">
    <property type="entry name" value="Isochorismatase_domain"/>
</dbReference>
<dbReference type="InterPro" id="IPR036380">
    <property type="entry name" value="Isochorismatase-like_sf"/>
</dbReference>
<evidence type="ECO:0000313" key="3">
    <source>
        <dbReference type="Proteomes" id="UP000297706"/>
    </source>
</evidence>
<protein>
    <submittedName>
        <fullName evidence="2">Hydrolase</fullName>
    </submittedName>
</protein>
<comment type="caution">
    <text evidence="2">The sequence shown here is derived from an EMBL/GenBank/DDBJ whole genome shotgun (WGS) entry which is preliminary data.</text>
</comment>
<dbReference type="RefSeq" id="WP_135276835.1">
    <property type="nucleotide sequence ID" value="NZ_PQVH01000006.1"/>
</dbReference>
<keyword evidence="2" id="KW-0378">Hydrolase</keyword>
<dbReference type="Proteomes" id="UP000297706">
    <property type="component" value="Unassembled WGS sequence"/>
</dbReference>
<organism evidence="2 3">
    <name type="scientific">Methylotenera oryzisoli</name>
    <dbReference type="NCBI Taxonomy" id="2080758"/>
    <lineage>
        <taxon>Bacteria</taxon>
        <taxon>Pseudomonadati</taxon>
        <taxon>Pseudomonadota</taxon>
        <taxon>Betaproteobacteria</taxon>
        <taxon>Nitrosomonadales</taxon>
        <taxon>Methylophilaceae</taxon>
        <taxon>Methylotenera</taxon>
    </lineage>
</organism>